<feature type="domain" description="NAD(P)-binding" evidence="5">
    <location>
        <begin position="5"/>
        <end position="338"/>
    </location>
</feature>
<protein>
    <recommendedName>
        <fullName evidence="3">GDP-mannose 4,6-dehydratase</fullName>
        <ecNumber evidence="3">4.2.1.47</ecNumber>
    </recommendedName>
</protein>
<dbReference type="AlphaFoldDB" id="A0A6C0BKU9"/>
<dbReference type="PANTHER" id="PTHR43715">
    <property type="entry name" value="GDP-MANNOSE 4,6-DEHYDRATASE"/>
    <property type="match status" value="1"/>
</dbReference>
<reference evidence="6" key="1">
    <citation type="journal article" date="2020" name="Nature">
        <title>Giant virus diversity and host interactions through global metagenomics.</title>
        <authorList>
            <person name="Schulz F."/>
            <person name="Roux S."/>
            <person name="Paez-Espino D."/>
            <person name="Jungbluth S."/>
            <person name="Walsh D.A."/>
            <person name="Denef V.J."/>
            <person name="McMahon K.D."/>
            <person name="Konstantinidis K.T."/>
            <person name="Eloe-Fadrosh E.A."/>
            <person name="Kyrpides N.C."/>
            <person name="Woyke T."/>
        </authorList>
    </citation>
    <scope>NUCLEOTIDE SEQUENCE</scope>
    <source>
        <strain evidence="6">GVMAG-M-3300013285-6</strain>
    </source>
</reference>
<dbReference type="Pfam" id="PF16363">
    <property type="entry name" value="GDP_Man_Dehyd"/>
    <property type="match status" value="1"/>
</dbReference>
<dbReference type="HAMAP" id="MF_00955">
    <property type="entry name" value="GDP_Man_dehydratase"/>
    <property type="match status" value="1"/>
</dbReference>
<comment type="cofactor">
    <cofactor evidence="1">
        <name>NADP(+)</name>
        <dbReference type="ChEBI" id="CHEBI:58349"/>
    </cofactor>
</comment>
<evidence type="ECO:0000256" key="2">
    <source>
        <dbReference type="ARBA" id="ARBA00009263"/>
    </source>
</evidence>
<dbReference type="CDD" id="cd05260">
    <property type="entry name" value="GDP_MD_SDR_e"/>
    <property type="match status" value="1"/>
</dbReference>
<dbReference type="InterPro" id="IPR016040">
    <property type="entry name" value="NAD(P)-bd_dom"/>
</dbReference>
<evidence type="ECO:0000256" key="3">
    <source>
        <dbReference type="ARBA" id="ARBA00011989"/>
    </source>
</evidence>
<comment type="similarity">
    <text evidence="2">Belongs to the NAD(P)-dependent epimerase/dehydratase family. GDP-mannose 4,6-dehydratase subfamily.</text>
</comment>
<dbReference type="InterPro" id="IPR006368">
    <property type="entry name" value="GDP_Man_deHydtase"/>
</dbReference>
<dbReference type="Gene3D" id="3.40.50.720">
    <property type="entry name" value="NAD(P)-binding Rossmann-like Domain"/>
    <property type="match status" value="1"/>
</dbReference>
<dbReference type="FunFam" id="3.40.50.720:FF:000924">
    <property type="entry name" value="GDP-mannose 4,6 dehydratase"/>
    <property type="match status" value="1"/>
</dbReference>
<accession>A0A6C0BKU9</accession>
<keyword evidence="4" id="KW-0456">Lyase</keyword>
<dbReference type="NCBIfam" id="TIGR01472">
    <property type="entry name" value="gmd"/>
    <property type="match status" value="1"/>
</dbReference>
<dbReference type="InterPro" id="IPR036291">
    <property type="entry name" value="NAD(P)-bd_dom_sf"/>
</dbReference>
<evidence type="ECO:0000256" key="4">
    <source>
        <dbReference type="ARBA" id="ARBA00023239"/>
    </source>
</evidence>
<proteinExistence type="inferred from homology"/>
<dbReference type="Gene3D" id="3.90.25.10">
    <property type="entry name" value="UDP-galactose 4-epimerase, domain 1"/>
    <property type="match status" value="1"/>
</dbReference>
<dbReference type="GO" id="GO:0042351">
    <property type="term" value="P:'de novo' GDP-L-fucose biosynthetic process"/>
    <property type="evidence" value="ECO:0007669"/>
    <property type="project" value="TreeGrafter"/>
</dbReference>
<evidence type="ECO:0000259" key="5">
    <source>
        <dbReference type="Pfam" id="PF16363"/>
    </source>
</evidence>
<organism evidence="6">
    <name type="scientific">viral metagenome</name>
    <dbReference type="NCBI Taxonomy" id="1070528"/>
    <lineage>
        <taxon>unclassified sequences</taxon>
        <taxon>metagenomes</taxon>
        <taxon>organismal metagenomes</taxon>
    </lineage>
</organism>
<dbReference type="EMBL" id="MN739166">
    <property type="protein sequence ID" value="QHS91943.1"/>
    <property type="molecule type" value="Genomic_DNA"/>
</dbReference>
<dbReference type="GO" id="GO:0008446">
    <property type="term" value="F:GDP-mannose 4,6-dehydratase activity"/>
    <property type="evidence" value="ECO:0007669"/>
    <property type="project" value="UniProtKB-EC"/>
</dbReference>
<dbReference type="SUPFAM" id="SSF51735">
    <property type="entry name" value="NAD(P)-binding Rossmann-fold domains"/>
    <property type="match status" value="1"/>
</dbReference>
<evidence type="ECO:0000256" key="1">
    <source>
        <dbReference type="ARBA" id="ARBA00001937"/>
    </source>
</evidence>
<dbReference type="PANTHER" id="PTHR43715:SF1">
    <property type="entry name" value="GDP-MANNOSE 4,6 DEHYDRATASE"/>
    <property type="match status" value="1"/>
</dbReference>
<evidence type="ECO:0000313" key="6">
    <source>
        <dbReference type="EMBL" id="QHS91943.1"/>
    </source>
</evidence>
<name>A0A6C0BKU9_9ZZZZ</name>
<dbReference type="EC" id="4.2.1.47" evidence="3"/>
<sequence>MKTVFITGVTGQDGSYLTELLLEKGYAVHGFARRTSNHQNLLRINVYLQHPRFKLHIGDITDASSVQNSLTSAFPPDASGIFEIYNLAAQSHVHHSFSMPDYTAKADGLGPLYILEWIRIQKDHSRIRFYQASTSELFGKVKEVPQTETTPFHPRSPYGVAKLYAYWIVRNYRESYGMFATNGILFNHESPRRGEDFVTRKITKGLAAVVKGKQSHIEIGNLDAKRDWGHARDYVEGMWRILQAETPDDFVLATGTQHTVRDFIDVAYTLATSRTLTWSGKGIDEKAHDSLTGDLRVRVNPEFFRPAEVETLLGDPSKALATLGWKPTTSFSGLVKEMIHSDLAQA</sequence>